<evidence type="ECO:0000256" key="4">
    <source>
        <dbReference type="ARBA" id="ARBA00022475"/>
    </source>
</evidence>
<dbReference type="PANTHER" id="PTHR30294:SF29">
    <property type="entry name" value="MULTIDRUG ABC TRANSPORTER PERMEASE YBHS-RELATED"/>
    <property type="match status" value="1"/>
</dbReference>
<keyword evidence="5 8" id="KW-0812">Transmembrane</keyword>
<dbReference type="InterPro" id="IPR047817">
    <property type="entry name" value="ABC2_TM_bact-type"/>
</dbReference>
<evidence type="ECO:0000256" key="8">
    <source>
        <dbReference type="SAM" id="Phobius"/>
    </source>
</evidence>
<organism evidence="10 11">
    <name type="scientific">Desulfofundulus thermosubterraneus DSM 16057</name>
    <dbReference type="NCBI Taxonomy" id="1121432"/>
    <lineage>
        <taxon>Bacteria</taxon>
        <taxon>Bacillati</taxon>
        <taxon>Bacillota</taxon>
        <taxon>Clostridia</taxon>
        <taxon>Eubacteriales</taxon>
        <taxon>Peptococcaceae</taxon>
        <taxon>Desulfofundulus</taxon>
    </lineage>
</organism>
<dbReference type="Pfam" id="PF12698">
    <property type="entry name" value="ABC2_membrane_3"/>
    <property type="match status" value="1"/>
</dbReference>
<evidence type="ECO:0000259" key="9">
    <source>
        <dbReference type="PROSITE" id="PS51012"/>
    </source>
</evidence>
<dbReference type="AlphaFoldDB" id="A0A1M6HZP4"/>
<proteinExistence type="inferred from homology"/>
<dbReference type="PROSITE" id="PS51012">
    <property type="entry name" value="ABC_TM2"/>
    <property type="match status" value="1"/>
</dbReference>
<feature type="domain" description="ABC transmembrane type-2" evidence="9">
    <location>
        <begin position="152"/>
        <end position="383"/>
    </location>
</feature>
<dbReference type="InterPro" id="IPR013525">
    <property type="entry name" value="ABC2_TM"/>
</dbReference>
<keyword evidence="4" id="KW-1003">Cell membrane</keyword>
<reference evidence="11" key="1">
    <citation type="submission" date="2016-11" db="EMBL/GenBank/DDBJ databases">
        <authorList>
            <person name="Varghese N."/>
            <person name="Submissions S."/>
        </authorList>
    </citation>
    <scope>NUCLEOTIDE SEQUENCE [LARGE SCALE GENOMIC DNA]</scope>
    <source>
        <strain evidence="11">DSM 16057</strain>
    </source>
</reference>
<evidence type="ECO:0000313" key="10">
    <source>
        <dbReference type="EMBL" id="SHJ27708.1"/>
    </source>
</evidence>
<dbReference type="GO" id="GO:0140359">
    <property type="term" value="F:ABC-type transporter activity"/>
    <property type="evidence" value="ECO:0007669"/>
    <property type="project" value="InterPro"/>
</dbReference>
<feature type="transmembrane region" description="Helical" evidence="8">
    <location>
        <begin position="234"/>
        <end position="264"/>
    </location>
</feature>
<keyword evidence="3" id="KW-0813">Transport</keyword>
<feature type="transmembrane region" description="Helical" evidence="8">
    <location>
        <begin position="270"/>
        <end position="294"/>
    </location>
</feature>
<evidence type="ECO:0000256" key="1">
    <source>
        <dbReference type="ARBA" id="ARBA00004651"/>
    </source>
</evidence>
<feature type="transmembrane region" description="Helical" evidence="8">
    <location>
        <begin position="362"/>
        <end position="381"/>
    </location>
</feature>
<dbReference type="STRING" id="1121432.SAMN02745219_02156"/>
<sequence length="395" mass="43233">MKRGILSQIAYVSRREWCYMRGNRRLMIILVGVPFLYITLFGILYSRHVITEIPTVVYDQNDTGMSREVIQAFGDSQKFRLVGRVYSEAELRQVLETRRAIAALVIPPDFQQQVKSGRASPLLVVVNGTNMLFSNAVLAAASEITGTLSAGVSVARMEGQGMLPSRALDTALPLSLRLRVWYNPTFNYTNFLLLGLVATALQQIALLYVAVAVSREKETGTLGELKRAGISAPAVVLGKVIPYLAVNLATLNGVLLMVFTLFQIPFRGNLLLLGLLELLFFAGIHALGIFLSVVCRSELEATQLAMLVAVPSFLFSGYTWPVEAMPPVARAVSAVLPLTYFAGNLRDIALMGASLPVLARDLAVLAGLSIVFLPLSIFFFARQYRQYEHASPTGS</sequence>
<dbReference type="GO" id="GO:0005886">
    <property type="term" value="C:plasma membrane"/>
    <property type="evidence" value="ECO:0007669"/>
    <property type="project" value="UniProtKB-SubCell"/>
</dbReference>
<comment type="similarity">
    <text evidence="2">Belongs to the ABC-2 integral membrane protein family.</text>
</comment>
<dbReference type="PANTHER" id="PTHR30294">
    <property type="entry name" value="MEMBRANE COMPONENT OF ABC TRANSPORTER YHHJ-RELATED"/>
    <property type="match status" value="1"/>
</dbReference>
<accession>A0A1M6HZP4</accession>
<dbReference type="Gene3D" id="3.40.1710.10">
    <property type="entry name" value="abc type-2 transporter like domain"/>
    <property type="match status" value="1"/>
</dbReference>
<feature type="transmembrane region" description="Helical" evidence="8">
    <location>
        <begin position="191"/>
        <end position="213"/>
    </location>
</feature>
<keyword evidence="7 8" id="KW-0472">Membrane</keyword>
<evidence type="ECO:0000256" key="5">
    <source>
        <dbReference type="ARBA" id="ARBA00022692"/>
    </source>
</evidence>
<name>A0A1M6HZP4_9FIRM</name>
<evidence type="ECO:0000256" key="6">
    <source>
        <dbReference type="ARBA" id="ARBA00022989"/>
    </source>
</evidence>
<dbReference type="EMBL" id="FQZM01000026">
    <property type="protein sequence ID" value="SHJ27708.1"/>
    <property type="molecule type" value="Genomic_DNA"/>
</dbReference>
<evidence type="ECO:0000256" key="2">
    <source>
        <dbReference type="ARBA" id="ARBA00007783"/>
    </source>
</evidence>
<evidence type="ECO:0000256" key="7">
    <source>
        <dbReference type="ARBA" id="ARBA00023136"/>
    </source>
</evidence>
<evidence type="ECO:0000256" key="3">
    <source>
        <dbReference type="ARBA" id="ARBA00022448"/>
    </source>
</evidence>
<evidence type="ECO:0000313" key="11">
    <source>
        <dbReference type="Proteomes" id="UP000184529"/>
    </source>
</evidence>
<dbReference type="Proteomes" id="UP000184529">
    <property type="component" value="Unassembled WGS sequence"/>
</dbReference>
<comment type="subcellular location">
    <subcellularLocation>
        <location evidence="1">Cell membrane</location>
        <topology evidence="1">Multi-pass membrane protein</topology>
    </subcellularLocation>
</comment>
<dbReference type="OrthoDB" id="9788252at2"/>
<gene>
    <name evidence="10" type="ORF">SAMN02745219_02156</name>
</gene>
<dbReference type="RefSeq" id="WP_072869555.1">
    <property type="nucleotide sequence ID" value="NZ_FQZM01000026.1"/>
</dbReference>
<keyword evidence="6 8" id="KW-1133">Transmembrane helix</keyword>
<keyword evidence="11" id="KW-1185">Reference proteome</keyword>
<protein>
    <submittedName>
        <fullName evidence="10">ABC-2 type transport system permease protein</fullName>
    </submittedName>
</protein>
<feature type="transmembrane region" description="Helical" evidence="8">
    <location>
        <begin position="26"/>
        <end position="45"/>
    </location>
</feature>
<dbReference type="InterPro" id="IPR051449">
    <property type="entry name" value="ABC-2_transporter_component"/>
</dbReference>
<feature type="transmembrane region" description="Helical" evidence="8">
    <location>
        <begin position="301"/>
        <end position="320"/>
    </location>
</feature>